<name>A0A1Q9CDB1_SYMMI</name>
<dbReference type="EMBL" id="LSRX01001341">
    <property type="protein sequence ID" value="OLP80827.1"/>
    <property type="molecule type" value="Genomic_DNA"/>
</dbReference>
<evidence type="ECO:0000313" key="2">
    <source>
        <dbReference type="Proteomes" id="UP000186817"/>
    </source>
</evidence>
<reference evidence="1 2" key="1">
    <citation type="submission" date="2016-02" db="EMBL/GenBank/DDBJ databases">
        <title>Genome analysis of coral dinoflagellate symbionts highlights evolutionary adaptations to a symbiotic lifestyle.</title>
        <authorList>
            <person name="Aranda M."/>
            <person name="Li Y."/>
            <person name="Liew Y.J."/>
            <person name="Baumgarten S."/>
            <person name="Simakov O."/>
            <person name="Wilson M."/>
            <person name="Piel J."/>
            <person name="Ashoor H."/>
            <person name="Bougouffa S."/>
            <person name="Bajic V.B."/>
            <person name="Ryu T."/>
            <person name="Ravasi T."/>
            <person name="Bayer T."/>
            <person name="Micklem G."/>
            <person name="Kim H."/>
            <person name="Bhak J."/>
            <person name="Lajeunesse T.C."/>
            <person name="Voolstra C.R."/>
        </authorList>
    </citation>
    <scope>NUCLEOTIDE SEQUENCE [LARGE SCALE GENOMIC DNA]</scope>
    <source>
        <strain evidence="1 2">CCMP2467</strain>
    </source>
</reference>
<evidence type="ECO:0000313" key="1">
    <source>
        <dbReference type="EMBL" id="OLP80827.1"/>
    </source>
</evidence>
<proteinExistence type="predicted"/>
<dbReference type="Proteomes" id="UP000186817">
    <property type="component" value="Unassembled WGS sequence"/>
</dbReference>
<gene>
    <name evidence="1" type="ORF">AK812_SmicGene38712</name>
</gene>
<dbReference type="AlphaFoldDB" id="A0A1Q9CDB1"/>
<keyword evidence="2" id="KW-1185">Reference proteome</keyword>
<sequence>MTIIWLGSDFQLCQYDYDSLGGFDRRQRLERLLHASEELQLVAAAVLVSGETSECDCMETPGNAIPMSIQAVCREYQVFCQVYSMTALGAVGH</sequence>
<protein>
    <submittedName>
        <fullName evidence="1">Uncharacterized protein</fullName>
    </submittedName>
</protein>
<organism evidence="1 2">
    <name type="scientific">Symbiodinium microadriaticum</name>
    <name type="common">Dinoflagellate</name>
    <name type="synonym">Zooxanthella microadriatica</name>
    <dbReference type="NCBI Taxonomy" id="2951"/>
    <lineage>
        <taxon>Eukaryota</taxon>
        <taxon>Sar</taxon>
        <taxon>Alveolata</taxon>
        <taxon>Dinophyceae</taxon>
        <taxon>Suessiales</taxon>
        <taxon>Symbiodiniaceae</taxon>
        <taxon>Symbiodinium</taxon>
    </lineage>
</organism>
<accession>A0A1Q9CDB1</accession>
<comment type="caution">
    <text evidence="1">The sequence shown here is derived from an EMBL/GenBank/DDBJ whole genome shotgun (WGS) entry which is preliminary data.</text>
</comment>